<dbReference type="RefSeq" id="WP_253565199.1">
    <property type="nucleotide sequence ID" value="NZ_JAMZEK010000001.1"/>
</dbReference>
<accession>A0ABT1F8J5</accession>
<dbReference type="EMBL" id="JAMZEK010000001">
    <property type="protein sequence ID" value="MCP1373430.1"/>
    <property type="molecule type" value="Genomic_DNA"/>
</dbReference>
<dbReference type="Pfam" id="PF03706">
    <property type="entry name" value="LPG_synthase_TM"/>
    <property type="match status" value="1"/>
</dbReference>
<name>A0ABT1F8J5_9GAMM</name>
<evidence type="ECO:0000256" key="5">
    <source>
        <dbReference type="ARBA" id="ARBA00023136"/>
    </source>
</evidence>
<evidence type="ECO:0000256" key="2">
    <source>
        <dbReference type="ARBA" id="ARBA00022475"/>
    </source>
</evidence>
<feature type="transmembrane region" description="Helical" evidence="6">
    <location>
        <begin position="165"/>
        <end position="184"/>
    </location>
</feature>
<protein>
    <submittedName>
        <fullName evidence="7">Flippase-like domain-containing protein</fullName>
    </submittedName>
</protein>
<feature type="transmembrane region" description="Helical" evidence="6">
    <location>
        <begin position="121"/>
        <end position="145"/>
    </location>
</feature>
<keyword evidence="3 6" id="KW-0812">Transmembrane</keyword>
<feature type="transmembrane region" description="Helical" evidence="6">
    <location>
        <begin position="217"/>
        <end position="242"/>
    </location>
</feature>
<evidence type="ECO:0000313" key="7">
    <source>
        <dbReference type="EMBL" id="MCP1373430.1"/>
    </source>
</evidence>
<feature type="transmembrane region" description="Helical" evidence="6">
    <location>
        <begin position="52"/>
        <end position="73"/>
    </location>
</feature>
<comment type="subcellular location">
    <subcellularLocation>
        <location evidence="1">Cell membrane</location>
        <topology evidence="1">Multi-pass membrane protein</topology>
    </subcellularLocation>
</comment>
<evidence type="ECO:0000256" key="3">
    <source>
        <dbReference type="ARBA" id="ARBA00022692"/>
    </source>
</evidence>
<feature type="transmembrane region" description="Helical" evidence="6">
    <location>
        <begin position="248"/>
        <end position="268"/>
    </location>
</feature>
<keyword evidence="8" id="KW-1185">Reference proteome</keyword>
<sequence length="331" mass="34859">MPELAPALFMMKHLLKAFGILLALAAGAYFVLYAHRALAGKDLSALLDGKVVLAGACLTLLYAASILTTSLAWTRLLRSLRQPARLGRLLPIVATTQFGKYLPGNVAQHLGRIALARSAGVTLSAAVFSVAYELLLALVASAHIGALTLLWSPPAAILTWRMTEYRLPLLVAVTLFAVAALWLAPRFAVWLGRMRSGPSSGIDAAPARLHLDPGTVIACYALYGSSFVLIGTGLWFVAHALVAGTATIPGVLFFVGAFASSWILGFIAPGAPAGLGIREALLSAWLSGVLAPADVVLLVVMLRIATTLGDLLNFAWGSAFVLRRPAGRVDE</sequence>
<keyword evidence="2" id="KW-1003">Cell membrane</keyword>
<comment type="caution">
    <text evidence="7">The sequence shown here is derived from an EMBL/GenBank/DDBJ whole genome shotgun (WGS) entry which is preliminary data.</text>
</comment>
<organism evidence="7 8">
    <name type="scientific">Dyella lutea</name>
    <dbReference type="NCBI Taxonomy" id="2950441"/>
    <lineage>
        <taxon>Bacteria</taxon>
        <taxon>Pseudomonadati</taxon>
        <taxon>Pseudomonadota</taxon>
        <taxon>Gammaproteobacteria</taxon>
        <taxon>Lysobacterales</taxon>
        <taxon>Rhodanobacteraceae</taxon>
        <taxon>Dyella</taxon>
    </lineage>
</organism>
<keyword evidence="4 6" id="KW-1133">Transmembrane helix</keyword>
<dbReference type="InterPro" id="IPR022791">
    <property type="entry name" value="L-PG_synthase/AglD"/>
</dbReference>
<dbReference type="Proteomes" id="UP001204615">
    <property type="component" value="Unassembled WGS sequence"/>
</dbReference>
<keyword evidence="5 6" id="KW-0472">Membrane</keyword>
<feature type="transmembrane region" description="Helical" evidence="6">
    <location>
        <begin position="280"/>
        <end position="304"/>
    </location>
</feature>
<evidence type="ECO:0000256" key="4">
    <source>
        <dbReference type="ARBA" id="ARBA00022989"/>
    </source>
</evidence>
<reference evidence="7 8" key="1">
    <citation type="submission" date="2022-06" db="EMBL/GenBank/DDBJ databases">
        <title>Dyella sp. Sa strain:Sa Genome sequencing.</title>
        <authorList>
            <person name="Park S."/>
        </authorList>
    </citation>
    <scope>NUCLEOTIDE SEQUENCE [LARGE SCALE GENOMIC DNA]</scope>
    <source>
        <strain evidence="7 8">Sa</strain>
    </source>
</reference>
<evidence type="ECO:0000313" key="8">
    <source>
        <dbReference type="Proteomes" id="UP001204615"/>
    </source>
</evidence>
<evidence type="ECO:0000256" key="1">
    <source>
        <dbReference type="ARBA" id="ARBA00004651"/>
    </source>
</evidence>
<gene>
    <name evidence="7" type="ORF">NC595_05085</name>
</gene>
<evidence type="ECO:0000256" key="6">
    <source>
        <dbReference type="SAM" id="Phobius"/>
    </source>
</evidence>
<proteinExistence type="predicted"/>